<dbReference type="InterPro" id="IPR002401">
    <property type="entry name" value="Cyt_P450_E_grp-I"/>
</dbReference>
<dbReference type="InterPro" id="IPR001128">
    <property type="entry name" value="Cyt_P450"/>
</dbReference>
<accession>A6HRZ2</accession>
<dbReference type="AlphaFoldDB" id="A6HRZ2"/>
<dbReference type="Gene3D" id="1.10.630.10">
    <property type="entry name" value="Cytochrome P450"/>
    <property type="match status" value="1"/>
</dbReference>
<evidence type="ECO:0000256" key="10">
    <source>
        <dbReference type="ARBA" id="ARBA00023128"/>
    </source>
</evidence>
<keyword evidence="9 12" id="KW-0503">Monooxygenase</keyword>
<dbReference type="SUPFAM" id="SSF48264">
    <property type="entry name" value="Cytochrome P450"/>
    <property type="match status" value="1"/>
</dbReference>
<dbReference type="Proteomes" id="UP000234681">
    <property type="component" value="Chromosome 7"/>
</dbReference>
<dbReference type="PROSITE" id="PS00086">
    <property type="entry name" value="CYTOCHROME_P450"/>
    <property type="match status" value="1"/>
</dbReference>
<dbReference type="EMBL" id="CH473950">
    <property type="protein sequence ID" value="EDM16080.1"/>
    <property type="molecule type" value="Genomic_DNA"/>
</dbReference>
<dbReference type="InterPro" id="IPR050479">
    <property type="entry name" value="CYP11_CYP27_families"/>
</dbReference>
<evidence type="ECO:0000256" key="8">
    <source>
        <dbReference type="ARBA" id="ARBA00023004"/>
    </source>
</evidence>
<evidence type="ECO:0000256" key="7">
    <source>
        <dbReference type="ARBA" id="ARBA00023002"/>
    </source>
</evidence>
<evidence type="ECO:0000256" key="2">
    <source>
        <dbReference type="ARBA" id="ARBA00004173"/>
    </source>
</evidence>
<dbReference type="Pfam" id="PF00067">
    <property type="entry name" value="p450"/>
    <property type="match status" value="1"/>
</dbReference>
<dbReference type="GO" id="GO:0004497">
    <property type="term" value="F:monooxygenase activity"/>
    <property type="evidence" value="ECO:0007669"/>
    <property type="project" value="UniProtKB-KW"/>
</dbReference>
<reference evidence="13 14" key="1">
    <citation type="submission" date="2005-09" db="EMBL/GenBank/DDBJ databases">
        <authorList>
            <person name="Mural R.J."/>
            <person name="Li P.W."/>
            <person name="Adams M.D."/>
            <person name="Amanatides P.G."/>
            <person name="Baden-Tillson H."/>
            <person name="Barnstead M."/>
            <person name="Chin S.H."/>
            <person name="Dew I."/>
            <person name="Evans C.A."/>
            <person name="Ferriera S."/>
            <person name="Flanigan M."/>
            <person name="Fosler C."/>
            <person name="Glodek A."/>
            <person name="Gu Z."/>
            <person name="Holt R.A."/>
            <person name="Jennings D."/>
            <person name="Kraft C.L."/>
            <person name="Lu F."/>
            <person name="Nguyen T."/>
            <person name="Nusskern D.R."/>
            <person name="Pfannkoch C.M."/>
            <person name="Sitter C."/>
            <person name="Sutton G.G."/>
            <person name="Venter J.C."/>
            <person name="Wang Z."/>
            <person name="Woodage T."/>
            <person name="Zheng X.H."/>
            <person name="Zhong F."/>
        </authorList>
    </citation>
    <scope>NUCLEOTIDE SEQUENCE [LARGE SCALE GENOMIC DNA]</scope>
    <source>
        <strain>BN</strain>
        <strain evidence="14">Sprague-Dawley</strain>
    </source>
</reference>
<dbReference type="GO" id="GO:0016705">
    <property type="term" value="F:oxidoreductase activity, acting on paired donors, with incorporation or reduction of molecular oxygen"/>
    <property type="evidence" value="ECO:0007669"/>
    <property type="project" value="InterPro"/>
</dbReference>
<evidence type="ECO:0000256" key="3">
    <source>
        <dbReference type="ARBA" id="ARBA00010617"/>
    </source>
</evidence>
<organism evidence="13 14">
    <name type="scientific">Rattus norvegicus</name>
    <name type="common">Rat</name>
    <dbReference type="NCBI Taxonomy" id="10116"/>
    <lineage>
        <taxon>Eukaryota</taxon>
        <taxon>Metazoa</taxon>
        <taxon>Chordata</taxon>
        <taxon>Craniata</taxon>
        <taxon>Vertebrata</taxon>
        <taxon>Euteleostomi</taxon>
        <taxon>Mammalia</taxon>
        <taxon>Eutheria</taxon>
        <taxon>Euarchontoglires</taxon>
        <taxon>Glires</taxon>
        <taxon>Rodentia</taxon>
        <taxon>Myomorpha</taxon>
        <taxon>Muroidea</taxon>
        <taxon>Muridae</taxon>
        <taxon>Murinae</taxon>
        <taxon>Rattus</taxon>
    </lineage>
</organism>
<protein>
    <submittedName>
        <fullName evidence="13">RCG59510</fullName>
    </submittedName>
</protein>
<name>A6HRZ2_RAT</name>
<gene>
    <name evidence="13" type="ORF">rCG_59510</name>
</gene>
<keyword evidence="4 11" id="KW-0349">Heme</keyword>
<evidence type="ECO:0000313" key="13">
    <source>
        <dbReference type="EMBL" id="EDM16080.1"/>
    </source>
</evidence>
<evidence type="ECO:0000256" key="6">
    <source>
        <dbReference type="ARBA" id="ARBA00022946"/>
    </source>
</evidence>
<sequence>MFKSTTQLMFLPKNLTRWTSTQVWKGHFESWDIISEYVTKCIKNVYRELAEGRQQSWSVISEMVAQSTLSMDAIHANSMELIAGSVDTTAISLVMTLFELARNPDVQQALRQESLAAEASIAANPQKAMSDLPLLRAALKETLRLYPIGSSLERIVDSDLVLQNYHVPAGTLVIIYLYSMGRNPAVFPRPERYMPQRWLERKRSFQHLAFGFGVRQCLGRRLAEVEVLLLLHHMLKIFQVETLRQEDVQMAYRFVLMPNPRLVLTIRPVS</sequence>
<evidence type="ECO:0000313" key="14">
    <source>
        <dbReference type="Proteomes" id="UP000234681"/>
    </source>
</evidence>
<dbReference type="PANTHER" id="PTHR24279:SF116">
    <property type="entry name" value="STEROID 11BETA-MONOOXYGENASE"/>
    <property type="match status" value="1"/>
</dbReference>
<evidence type="ECO:0000256" key="1">
    <source>
        <dbReference type="ARBA" id="ARBA00001971"/>
    </source>
</evidence>
<evidence type="ECO:0000256" key="9">
    <source>
        <dbReference type="ARBA" id="ARBA00023033"/>
    </source>
</evidence>
<keyword evidence="8 11" id="KW-0408">Iron</keyword>
<keyword evidence="6" id="KW-0809">Transit peptide</keyword>
<comment type="similarity">
    <text evidence="3 12">Belongs to the cytochrome P450 family.</text>
</comment>
<evidence type="ECO:0000256" key="5">
    <source>
        <dbReference type="ARBA" id="ARBA00022723"/>
    </source>
</evidence>
<keyword evidence="5 11" id="KW-0479">Metal-binding</keyword>
<dbReference type="GO" id="GO:0005506">
    <property type="term" value="F:iron ion binding"/>
    <property type="evidence" value="ECO:0007669"/>
    <property type="project" value="InterPro"/>
</dbReference>
<dbReference type="GO" id="GO:0005739">
    <property type="term" value="C:mitochondrion"/>
    <property type="evidence" value="ECO:0007669"/>
    <property type="project" value="UniProtKB-SubCell"/>
</dbReference>
<dbReference type="GO" id="GO:0008202">
    <property type="term" value="P:steroid metabolic process"/>
    <property type="evidence" value="ECO:0007669"/>
    <property type="project" value="UniProtKB-ARBA"/>
</dbReference>
<evidence type="ECO:0000256" key="12">
    <source>
        <dbReference type="RuleBase" id="RU000461"/>
    </source>
</evidence>
<evidence type="ECO:0000256" key="11">
    <source>
        <dbReference type="PIRSR" id="PIRSR602401-1"/>
    </source>
</evidence>
<dbReference type="PRINTS" id="PR00463">
    <property type="entry name" value="EP450I"/>
</dbReference>
<dbReference type="InterPro" id="IPR036396">
    <property type="entry name" value="Cyt_P450_sf"/>
</dbReference>
<dbReference type="PANTHER" id="PTHR24279">
    <property type="entry name" value="CYTOCHROME P450"/>
    <property type="match status" value="1"/>
</dbReference>
<feature type="binding site" description="axial binding residue" evidence="11">
    <location>
        <position position="217"/>
    </location>
    <ligand>
        <name>heme</name>
        <dbReference type="ChEBI" id="CHEBI:30413"/>
    </ligand>
    <ligandPart>
        <name>Fe</name>
        <dbReference type="ChEBI" id="CHEBI:18248"/>
    </ligandPart>
</feature>
<keyword evidence="7 12" id="KW-0560">Oxidoreductase</keyword>
<dbReference type="PRINTS" id="PR00385">
    <property type="entry name" value="P450"/>
</dbReference>
<comment type="cofactor">
    <cofactor evidence="1 11">
        <name>heme</name>
        <dbReference type="ChEBI" id="CHEBI:30413"/>
    </cofactor>
</comment>
<evidence type="ECO:0000256" key="4">
    <source>
        <dbReference type="ARBA" id="ARBA00022617"/>
    </source>
</evidence>
<dbReference type="InterPro" id="IPR017972">
    <property type="entry name" value="Cyt_P450_CS"/>
</dbReference>
<dbReference type="GO" id="GO:0020037">
    <property type="term" value="F:heme binding"/>
    <property type="evidence" value="ECO:0007669"/>
    <property type="project" value="InterPro"/>
</dbReference>
<proteinExistence type="inferred from homology"/>
<keyword evidence="10" id="KW-0496">Mitochondrion</keyword>
<comment type="subcellular location">
    <subcellularLocation>
        <location evidence="2">Mitochondrion</location>
    </subcellularLocation>
</comment>